<proteinExistence type="predicted"/>
<sequence length="405" mass="45389">MARQNRHSAPGLIDQARAEPYRFSFFQLVRLLRLHYSRAGRLEPELRPHEDPLRFRSQLSLNFPASEVSDLVFESETLRSPTDQPLTQVQVTFMGLVGPSGVLPRPYTETLIDRHVQLRDDGAHAFFDLFSHRMTALFYQAWQKYRFHVEYERRGQADIECQLHALCGLSGASAELLFAPQAPLALPAARSTVEAPEVDENRDNAAPSWGIGSQNGGSKSRDNHGTDEQRAGSRELPRELFSFFAGLLGQRPRNQQNLETLLGVFFGVPCQVKPFQGRWLDISEPELTRLGQANARLGQSAVAGKRAWDYQSCLRMVVGPLRLADFRRFLPGGEDHLRMTELIRFYVGPELDFELELQLDPSEVPSARLGGANGISLGRLGWLGQTPRSTSGSVLLRIPFDGVTP</sequence>
<evidence type="ECO:0000313" key="2">
    <source>
        <dbReference type="EMBL" id="MEL0616345.1"/>
    </source>
</evidence>
<feature type="compositionally biased region" description="Basic and acidic residues" evidence="1">
    <location>
        <begin position="219"/>
        <end position="233"/>
    </location>
</feature>
<evidence type="ECO:0000256" key="1">
    <source>
        <dbReference type="SAM" id="MobiDB-lite"/>
    </source>
</evidence>
<dbReference type="PANTHER" id="PTHR35564:SF4">
    <property type="entry name" value="CYTOPLASMIC PROTEIN"/>
    <property type="match status" value="1"/>
</dbReference>
<name>A0ABU9GCY5_COBMA</name>
<reference evidence="2 3" key="1">
    <citation type="submission" date="2024-02" db="EMBL/GenBank/DDBJ databases">
        <title>Bacteria isolated from the canopy kelp, Nereocystis luetkeana.</title>
        <authorList>
            <person name="Pfister C.A."/>
            <person name="Younker I.T."/>
            <person name="Light S.H."/>
        </authorList>
    </citation>
    <scope>NUCLEOTIDE SEQUENCE [LARGE SCALE GENOMIC DNA]</scope>
    <source>
        <strain evidence="2 3">TI.5.07</strain>
    </source>
</reference>
<gene>
    <name evidence="2" type="primary">tssG</name>
    <name evidence="2" type="ORF">V6243_05825</name>
</gene>
<dbReference type="Pfam" id="PF06996">
    <property type="entry name" value="T6SS_TssG"/>
    <property type="match status" value="2"/>
</dbReference>
<dbReference type="NCBIfam" id="TIGR03347">
    <property type="entry name" value="VI_chp_1"/>
    <property type="match status" value="2"/>
</dbReference>
<evidence type="ECO:0000313" key="3">
    <source>
        <dbReference type="Proteomes" id="UP001378242"/>
    </source>
</evidence>
<accession>A0ABU9GCY5</accession>
<protein>
    <submittedName>
        <fullName evidence="2">Type VI secretion system baseplate subunit TssG</fullName>
    </submittedName>
</protein>
<dbReference type="InterPro" id="IPR010732">
    <property type="entry name" value="T6SS_TssG-like"/>
</dbReference>
<dbReference type="RefSeq" id="WP_341542080.1">
    <property type="nucleotide sequence ID" value="NZ_JBAKAP010000005.1"/>
</dbReference>
<comment type="caution">
    <text evidence="2">The sequence shown here is derived from an EMBL/GenBank/DDBJ whole genome shotgun (WGS) entry which is preliminary data.</text>
</comment>
<feature type="region of interest" description="Disordered" evidence="1">
    <location>
        <begin position="193"/>
        <end position="233"/>
    </location>
</feature>
<dbReference type="PANTHER" id="PTHR35564">
    <property type="match status" value="1"/>
</dbReference>
<keyword evidence="3" id="KW-1185">Reference proteome</keyword>
<dbReference type="Proteomes" id="UP001378242">
    <property type="component" value="Unassembled WGS sequence"/>
</dbReference>
<dbReference type="EMBL" id="JBAKAP010000005">
    <property type="protein sequence ID" value="MEL0616345.1"/>
    <property type="molecule type" value="Genomic_DNA"/>
</dbReference>
<organism evidence="2 3">
    <name type="scientific">Cobetia marina</name>
    <name type="common">Deleya marina</name>
    <dbReference type="NCBI Taxonomy" id="28258"/>
    <lineage>
        <taxon>Bacteria</taxon>
        <taxon>Pseudomonadati</taxon>
        <taxon>Pseudomonadota</taxon>
        <taxon>Gammaproteobacteria</taxon>
        <taxon>Oceanospirillales</taxon>
        <taxon>Halomonadaceae</taxon>
        <taxon>Cobetia</taxon>
    </lineage>
</organism>